<dbReference type="GO" id="GO:0003677">
    <property type="term" value="F:DNA binding"/>
    <property type="evidence" value="ECO:0007669"/>
    <property type="project" value="InterPro"/>
</dbReference>
<feature type="domain" description="Response regulatory" evidence="1">
    <location>
        <begin position="9"/>
        <end position="120"/>
    </location>
</feature>
<reference evidence="3" key="1">
    <citation type="submission" date="2018-06" db="EMBL/GenBank/DDBJ databases">
        <authorList>
            <person name="Zhirakovskaya E."/>
        </authorList>
    </citation>
    <scope>NUCLEOTIDE SEQUENCE</scope>
</reference>
<proteinExistence type="predicted"/>
<dbReference type="PROSITE" id="PS50110">
    <property type="entry name" value="RESPONSE_REGULATORY"/>
    <property type="match status" value="1"/>
</dbReference>
<dbReference type="Gene3D" id="2.40.50.1020">
    <property type="entry name" value="LytTr DNA-binding domain"/>
    <property type="match status" value="1"/>
</dbReference>
<accession>A0A3B1CYC7</accession>
<name>A0A3B1CYC7_9ZZZZ</name>
<dbReference type="SMART" id="SM00448">
    <property type="entry name" value="REC"/>
    <property type="match status" value="1"/>
</dbReference>
<evidence type="ECO:0008006" key="4">
    <source>
        <dbReference type="Google" id="ProtNLM"/>
    </source>
</evidence>
<dbReference type="InterPro" id="IPR011006">
    <property type="entry name" value="CheY-like_superfamily"/>
</dbReference>
<evidence type="ECO:0000259" key="2">
    <source>
        <dbReference type="PROSITE" id="PS50930"/>
    </source>
</evidence>
<dbReference type="PANTHER" id="PTHR37299">
    <property type="entry name" value="TRANSCRIPTIONAL REGULATOR-RELATED"/>
    <property type="match status" value="1"/>
</dbReference>
<dbReference type="AlphaFoldDB" id="A0A3B1CYC7"/>
<dbReference type="SUPFAM" id="SSF52172">
    <property type="entry name" value="CheY-like"/>
    <property type="match status" value="1"/>
</dbReference>
<evidence type="ECO:0000313" key="3">
    <source>
        <dbReference type="EMBL" id="VAX28904.1"/>
    </source>
</evidence>
<dbReference type="Pfam" id="PF00072">
    <property type="entry name" value="Response_reg"/>
    <property type="match status" value="1"/>
</dbReference>
<dbReference type="InterPro" id="IPR001789">
    <property type="entry name" value="Sig_transdc_resp-reg_receiver"/>
</dbReference>
<dbReference type="SMART" id="SM00850">
    <property type="entry name" value="LytTR"/>
    <property type="match status" value="1"/>
</dbReference>
<organism evidence="3">
    <name type="scientific">hydrothermal vent metagenome</name>
    <dbReference type="NCBI Taxonomy" id="652676"/>
    <lineage>
        <taxon>unclassified sequences</taxon>
        <taxon>metagenomes</taxon>
        <taxon>ecological metagenomes</taxon>
    </lineage>
</organism>
<gene>
    <name evidence="3" type="ORF">MNBD_NITROSPIRAE01-1624</name>
</gene>
<dbReference type="Gene3D" id="3.40.50.2300">
    <property type="match status" value="1"/>
</dbReference>
<dbReference type="InterPro" id="IPR046947">
    <property type="entry name" value="LytR-like"/>
</dbReference>
<dbReference type="GO" id="GO:0000156">
    <property type="term" value="F:phosphorelay response regulator activity"/>
    <property type="evidence" value="ECO:0007669"/>
    <property type="project" value="InterPro"/>
</dbReference>
<feature type="domain" description="HTH LytTR-type" evidence="2">
    <location>
        <begin position="150"/>
        <end position="254"/>
    </location>
</feature>
<evidence type="ECO:0000259" key="1">
    <source>
        <dbReference type="PROSITE" id="PS50110"/>
    </source>
</evidence>
<dbReference type="EMBL" id="UOGF01000044">
    <property type="protein sequence ID" value="VAX28904.1"/>
    <property type="molecule type" value="Genomic_DNA"/>
</dbReference>
<dbReference type="PROSITE" id="PS50930">
    <property type="entry name" value="HTH_LYTTR"/>
    <property type="match status" value="1"/>
</dbReference>
<sequence length="261" mass="29877">MTDHKSKLRTLIVDDEPLARVGLKHLVRDIKRIEVIAEAANGFEALELIDRLKPDLLFLDIQMPGINGFEVLQQISHLPLVIFTTAYDQYALKAFETLAIDYLLKPIRLERLKIAIEKVDSLDRRLTNFGAILNPTKHQELSSVSYLRRFVSKQGAKWHIIEEDMVILFYAEEKHSFLRTKNANYIVDYTLQNLEGKLDPGKFLRVHRSALVALKQVQKIKSVGSGRLELILSDGSIQDVSRSYSQEVKKQLIGQINLLET</sequence>
<protein>
    <recommendedName>
        <fullName evidence="4">Two-component transcriptional response regulator, LuxR family</fullName>
    </recommendedName>
</protein>
<dbReference type="PANTHER" id="PTHR37299:SF1">
    <property type="entry name" value="STAGE 0 SPORULATION PROTEIN A HOMOLOG"/>
    <property type="match status" value="1"/>
</dbReference>
<dbReference type="Pfam" id="PF04397">
    <property type="entry name" value="LytTR"/>
    <property type="match status" value="1"/>
</dbReference>
<dbReference type="CDD" id="cd17532">
    <property type="entry name" value="REC_LytTR_AlgR-like"/>
    <property type="match status" value="1"/>
</dbReference>
<dbReference type="InterPro" id="IPR007492">
    <property type="entry name" value="LytTR_DNA-bd_dom"/>
</dbReference>